<protein>
    <submittedName>
        <fullName evidence="8">Permease</fullName>
    </submittedName>
</protein>
<evidence type="ECO:0000256" key="5">
    <source>
        <dbReference type="ARBA" id="ARBA00022989"/>
    </source>
</evidence>
<feature type="transmembrane region" description="Helical" evidence="7">
    <location>
        <begin position="313"/>
        <end position="333"/>
    </location>
</feature>
<dbReference type="EMBL" id="LQNT01000001">
    <property type="protein sequence ID" value="KZE39863.1"/>
    <property type="molecule type" value="Genomic_DNA"/>
</dbReference>
<dbReference type="InterPro" id="IPR006043">
    <property type="entry name" value="NCS2"/>
</dbReference>
<name>A0A161SNW5_9BACL</name>
<dbReference type="RefSeq" id="WP_063177883.1">
    <property type="nucleotide sequence ID" value="NZ_LQNT01000001.1"/>
</dbReference>
<proteinExistence type="inferred from homology"/>
<dbReference type="AlphaFoldDB" id="A0A161SNW5"/>
<feature type="transmembrane region" description="Helical" evidence="7">
    <location>
        <begin position="194"/>
        <end position="211"/>
    </location>
</feature>
<organism evidence="8 9">
    <name type="scientific">Bhargavaea cecembensis</name>
    <dbReference type="NCBI Taxonomy" id="394098"/>
    <lineage>
        <taxon>Bacteria</taxon>
        <taxon>Bacillati</taxon>
        <taxon>Bacillota</taxon>
        <taxon>Bacilli</taxon>
        <taxon>Bacillales</taxon>
        <taxon>Caryophanaceae</taxon>
        <taxon>Bhargavaea</taxon>
    </lineage>
</organism>
<keyword evidence="3" id="KW-0813">Transport</keyword>
<dbReference type="OrthoDB" id="9808458at2"/>
<dbReference type="GO" id="GO:0005345">
    <property type="term" value="F:purine nucleobase transmembrane transporter activity"/>
    <property type="evidence" value="ECO:0007669"/>
    <property type="project" value="TreeGrafter"/>
</dbReference>
<feature type="transmembrane region" description="Helical" evidence="7">
    <location>
        <begin position="369"/>
        <end position="397"/>
    </location>
</feature>
<evidence type="ECO:0000256" key="4">
    <source>
        <dbReference type="ARBA" id="ARBA00022692"/>
    </source>
</evidence>
<dbReference type="Pfam" id="PF00860">
    <property type="entry name" value="Xan_ur_permease"/>
    <property type="match status" value="1"/>
</dbReference>
<feature type="transmembrane region" description="Helical" evidence="7">
    <location>
        <begin position="47"/>
        <end position="67"/>
    </location>
</feature>
<comment type="subcellular location">
    <subcellularLocation>
        <location evidence="1">Membrane</location>
        <topology evidence="1">Multi-pass membrane protein</topology>
    </subcellularLocation>
</comment>
<evidence type="ECO:0000313" key="9">
    <source>
        <dbReference type="Proteomes" id="UP000076490"/>
    </source>
</evidence>
<feature type="transmembrane region" description="Helical" evidence="7">
    <location>
        <begin position="409"/>
        <end position="426"/>
    </location>
</feature>
<feature type="transmembrane region" description="Helical" evidence="7">
    <location>
        <begin position="21"/>
        <end position="41"/>
    </location>
</feature>
<keyword evidence="6 7" id="KW-0472">Membrane</keyword>
<accession>A0A161SNW5</accession>
<gene>
    <name evidence="8" type="ORF">AV656_00810</name>
</gene>
<evidence type="ECO:0000256" key="7">
    <source>
        <dbReference type="SAM" id="Phobius"/>
    </source>
</evidence>
<feature type="transmembrane region" description="Helical" evidence="7">
    <location>
        <begin position="168"/>
        <end position="187"/>
    </location>
</feature>
<feature type="transmembrane region" description="Helical" evidence="7">
    <location>
        <begin position="74"/>
        <end position="93"/>
    </location>
</feature>
<comment type="similarity">
    <text evidence="2">Belongs to the nucleobase:cation symporter-2 (NCS2) (TC 2.A.40) family. Azg-like subfamily.</text>
</comment>
<dbReference type="InterPro" id="IPR045018">
    <property type="entry name" value="Azg-like"/>
</dbReference>
<dbReference type="GO" id="GO:0005886">
    <property type="term" value="C:plasma membrane"/>
    <property type="evidence" value="ECO:0007669"/>
    <property type="project" value="TreeGrafter"/>
</dbReference>
<reference evidence="8 9" key="1">
    <citation type="submission" date="2016-01" db="EMBL/GenBank/DDBJ databases">
        <title>Whole genome sequencing of Bhargavaea cecembensis T14.</title>
        <authorList>
            <person name="Hong K.W."/>
        </authorList>
    </citation>
    <scope>NUCLEOTIDE SEQUENCE [LARGE SCALE GENOMIC DNA]</scope>
    <source>
        <strain evidence="8 9">T14</strain>
    </source>
</reference>
<keyword evidence="4 7" id="KW-0812">Transmembrane</keyword>
<dbReference type="PANTHER" id="PTHR43337">
    <property type="entry name" value="XANTHINE/URACIL PERMEASE C887.17-RELATED"/>
    <property type="match status" value="1"/>
</dbReference>
<evidence type="ECO:0000256" key="3">
    <source>
        <dbReference type="ARBA" id="ARBA00022448"/>
    </source>
</evidence>
<comment type="caution">
    <text evidence="8">The sequence shown here is derived from an EMBL/GenBank/DDBJ whole genome shotgun (WGS) entry which is preliminary data.</text>
</comment>
<evidence type="ECO:0000256" key="1">
    <source>
        <dbReference type="ARBA" id="ARBA00004141"/>
    </source>
</evidence>
<dbReference type="PANTHER" id="PTHR43337:SF2">
    <property type="entry name" value="XANTHINE_URACIL PERMEASE"/>
    <property type="match status" value="1"/>
</dbReference>
<evidence type="ECO:0000313" key="8">
    <source>
        <dbReference type="EMBL" id="KZE39863.1"/>
    </source>
</evidence>
<evidence type="ECO:0000256" key="6">
    <source>
        <dbReference type="ARBA" id="ARBA00023136"/>
    </source>
</evidence>
<feature type="transmembrane region" description="Helical" evidence="7">
    <location>
        <begin position="99"/>
        <end position="119"/>
    </location>
</feature>
<keyword evidence="5 7" id="KW-1133">Transmembrane helix</keyword>
<dbReference type="Proteomes" id="UP000076490">
    <property type="component" value="Unassembled WGS sequence"/>
</dbReference>
<feature type="transmembrane region" description="Helical" evidence="7">
    <location>
        <begin position="131"/>
        <end position="148"/>
    </location>
</feature>
<sequence length="427" mass="45017">MKKDLFDLKGHGTNIRTEVMAGLVGFFTIAYIIAVNSFILAESGMPLEGAMIATILISFVGCLLMGLWANAPILLVPGMGINVMFTYTFVHSMGLDYRAALTLVFISGILFVAVAFTKLGAILNRVIPQSLKVAITVGIGLFLIFIGLEKGGIIDRGTSSMIALGDLSDPRLIATVLTLLIALVLFLRNITGHFLWAMIAGTAIAALFGIMPDGSGNDDISLASYGDVFAAWSFDSVLSMAFIVGTFSLTMVTVFENIGLVQSHTAAAGRPEKAERALQATSLSAMLSGLFGSSTPVATAETGAVIAAGGRTGLSAVTAGILFLLSVFFIPVIQYIPDNAIAPILLIIGGLMVQNITDLETSDLTEAFPAIFLIAMIPFTQSIADGVAVGFILYPILKLASGRAREVAKPLYVIAVLFILNFAVYLV</sequence>
<feature type="transmembrane region" description="Helical" evidence="7">
    <location>
        <begin position="231"/>
        <end position="255"/>
    </location>
</feature>
<feature type="transmembrane region" description="Helical" evidence="7">
    <location>
        <begin position="340"/>
        <end position="357"/>
    </location>
</feature>
<evidence type="ECO:0000256" key="2">
    <source>
        <dbReference type="ARBA" id="ARBA00005697"/>
    </source>
</evidence>